<keyword evidence="4 6" id="KW-0067">ATP-binding</keyword>
<dbReference type="InterPro" id="IPR003439">
    <property type="entry name" value="ABC_transporter-like_ATP-bd"/>
</dbReference>
<proteinExistence type="inferred from homology"/>
<feature type="domain" description="ABC transporter" evidence="5">
    <location>
        <begin position="3"/>
        <end position="225"/>
    </location>
</feature>
<dbReference type="PANTHER" id="PTHR42798">
    <property type="entry name" value="LIPOPROTEIN-RELEASING SYSTEM ATP-BINDING PROTEIN LOLD"/>
    <property type="match status" value="1"/>
</dbReference>
<keyword evidence="3" id="KW-0547">Nucleotide-binding</keyword>
<dbReference type="SMART" id="SM00382">
    <property type="entry name" value="AAA"/>
    <property type="match status" value="1"/>
</dbReference>
<evidence type="ECO:0000256" key="1">
    <source>
        <dbReference type="ARBA" id="ARBA00005417"/>
    </source>
</evidence>
<dbReference type="Gene3D" id="3.40.50.300">
    <property type="entry name" value="P-loop containing nucleotide triphosphate hydrolases"/>
    <property type="match status" value="1"/>
</dbReference>
<dbReference type="GO" id="GO:0005524">
    <property type="term" value="F:ATP binding"/>
    <property type="evidence" value="ECO:0007669"/>
    <property type="project" value="UniProtKB-KW"/>
</dbReference>
<dbReference type="Pfam" id="PF00005">
    <property type="entry name" value="ABC_tran"/>
    <property type="match status" value="1"/>
</dbReference>
<gene>
    <name evidence="6" type="ORF">SIN8267_02489</name>
</gene>
<dbReference type="InterPro" id="IPR003593">
    <property type="entry name" value="AAA+_ATPase"/>
</dbReference>
<protein>
    <submittedName>
        <fullName evidence="6">ABC transporter ATP-binding protein</fullName>
    </submittedName>
</protein>
<dbReference type="SUPFAM" id="SSF52540">
    <property type="entry name" value="P-loop containing nucleoside triphosphate hydrolases"/>
    <property type="match status" value="1"/>
</dbReference>
<dbReference type="InterPro" id="IPR017911">
    <property type="entry name" value="MacB-like_ATP-bd"/>
</dbReference>
<evidence type="ECO:0000256" key="3">
    <source>
        <dbReference type="ARBA" id="ARBA00022741"/>
    </source>
</evidence>
<dbReference type="PANTHER" id="PTHR42798:SF7">
    <property type="entry name" value="ALPHA-D-RIBOSE 1-METHYLPHOSPHONATE 5-TRIPHOSPHATE SYNTHASE SUBUNIT PHNL"/>
    <property type="match status" value="1"/>
</dbReference>
<accession>A0ABN8EMG7</accession>
<dbReference type="InterPro" id="IPR027417">
    <property type="entry name" value="P-loop_NTPase"/>
</dbReference>
<organism evidence="6 7">
    <name type="scientific">Sinobacterium norvegicum</name>
    <dbReference type="NCBI Taxonomy" id="1641715"/>
    <lineage>
        <taxon>Bacteria</taxon>
        <taxon>Pseudomonadati</taxon>
        <taxon>Pseudomonadota</taxon>
        <taxon>Gammaproteobacteria</taxon>
        <taxon>Cellvibrionales</taxon>
        <taxon>Spongiibacteraceae</taxon>
        <taxon>Sinobacterium</taxon>
    </lineage>
</organism>
<evidence type="ECO:0000313" key="7">
    <source>
        <dbReference type="Proteomes" id="UP000838100"/>
    </source>
</evidence>
<dbReference type="EMBL" id="CAKLPX010000003">
    <property type="protein sequence ID" value="CAH0992370.1"/>
    <property type="molecule type" value="Genomic_DNA"/>
</dbReference>
<keyword evidence="2" id="KW-0813">Transport</keyword>
<name>A0ABN8EMG7_9GAMM</name>
<keyword evidence="7" id="KW-1185">Reference proteome</keyword>
<dbReference type="RefSeq" id="WP_237445060.1">
    <property type="nucleotide sequence ID" value="NZ_CAKLPX010000003.1"/>
</dbReference>
<evidence type="ECO:0000313" key="6">
    <source>
        <dbReference type="EMBL" id="CAH0992370.1"/>
    </source>
</evidence>
<evidence type="ECO:0000256" key="4">
    <source>
        <dbReference type="ARBA" id="ARBA00022840"/>
    </source>
</evidence>
<comment type="caution">
    <text evidence="6">The sequence shown here is derived from an EMBL/GenBank/DDBJ whole genome shotgun (WGS) entry which is preliminary data.</text>
</comment>
<evidence type="ECO:0000259" key="5">
    <source>
        <dbReference type="PROSITE" id="PS50893"/>
    </source>
</evidence>
<dbReference type="CDD" id="cd03255">
    <property type="entry name" value="ABC_MJ0796_LolCDE_FtsE"/>
    <property type="match status" value="1"/>
</dbReference>
<sequence length="226" mass="25168">MTIQLTDVLFAYPETAQQTVLDIKSMSVSAGEQVFIHGPSGGGKSTLLNLLSGMIQADSGQVSVLGKRLDKMTSRQRDRFRADHIGYIFQQFNLIPYLDAIDNIQLAHHFSKRQSASSLTDEIAALLLSFRIDQADWHKPVSKLSIGQQQRIAIVRAMINKPELLIADEPTSSLDQDNRDNFMAELMTVVAEQKTTLLFVSHDMSLASYFDRHAALSSINNRGDLC</sequence>
<dbReference type="Proteomes" id="UP000838100">
    <property type="component" value="Unassembled WGS sequence"/>
</dbReference>
<dbReference type="PROSITE" id="PS50893">
    <property type="entry name" value="ABC_TRANSPORTER_2"/>
    <property type="match status" value="1"/>
</dbReference>
<reference evidence="6" key="1">
    <citation type="submission" date="2021-12" db="EMBL/GenBank/DDBJ databases">
        <authorList>
            <person name="Rodrigo-Torres L."/>
            <person name="Arahal R. D."/>
            <person name="Lucena T."/>
        </authorList>
    </citation>
    <scope>NUCLEOTIDE SEQUENCE</scope>
    <source>
        <strain evidence="6">CECT 8267</strain>
    </source>
</reference>
<comment type="similarity">
    <text evidence="1">Belongs to the ABC transporter superfamily.</text>
</comment>
<evidence type="ECO:0000256" key="2">
    <source>
        <dbReference type="ARBA" id="ARBA00022448"/>
    </source>
</evidence>